<dbReference type="InterPro" id="IPR036388">
    <property type="entry name" value="WH-like_DNA-bd_sf"/>
</dbReference>
<protein>
    <submittedName>
        <fullName evidence="6">LysR family transcriptional regulator</fullName>
    </submittedName>
</protein>
<name>A0ABY4VPQ2_9BURK</name>
<dbReference type="Pfam" id="PF00126">
    <property type="entry name" value="HTH_1"/>
    <property type="match status" value="1"/>
</dbReference>
<evidence type="ECO:0000256" key="2">
    <source>
        <dbReference type="ARBA" id="ARBA00023015"/>
    </source>
</evidence>
<keyword evidence="7" id="KW-1185">Reference proteome</keyword>
<dbReference type="Proteomes" id="UP001056648">
    <property type="component" value="Chromosome 1"/>
</dbReference>
<dbReference type="InterPro" id="IPR058163">
    <property type="entry name" value="LysR-type_TF_proteobact-type"/>
</dbReference>
<dbReference type="Gene3D" id="1.10.10.10">
    <property type="entry name" value="Winged helix-like DNA-binding domain superfamily/Winged helix DNA-binding domain"/>
    <property type="match status" value="1"/>
</dbReference>
<proteinExistence type="inferred from homology"/>
<dbReference type="SUPFAM" id="SSF53850">
    <property type="entry name" value="Periplasmic binding protein-like II"/>
    <property type="match status" value="1"/>
</dbReference>
<dbReference type="CDD" id="cd08422">
    <property type="entry name" value="PBP2_CrgA_like"/>
    <property type="match status" value="1"/>
</dbReference>
<dbReference type="PANTHER" id="PTHR30537">
    <property type="entry name" value="HTH-TYPE TRANSCRIPTIONAL REGULATOR"/>
    <property type="match status" value="1"/>
</dbReference>
<organism evidence="6 7">
    <name type="scientific">Cupriavidus gilardii</name>
    <dbReference type="NCBI Taxonomy" id="82541"/>
    <lineage>
        <taxon>Bacteria</taxon>
        <taxon>Pseudomonadati</taxon>
        <taxon>Pseudomonadota</taxon>
        <taxon>Betaproteobacteria</taxon>
        <taxon>Burkholderiales</taxon>
        <taxon>Burkholderiaceae</taxon>
        <taxon>Cupriavidus</taxon>
    </lineage>
</organism>
<dbReference type="PANTHER" id="PTHR30537:SF5">
    <property type="entry name" value="HTH-TYPE TRANSCRIPTIONAL ACTIVATOR TTDR-RELATED"/>
    <property type="match status" value="1"/>
</dbReference>
<feature type="domain" description="HTH lysR-type" evidence="5">
    <location>
        <begin position="1"/>
        <end position="59"/>
    </location>
</feature>
<dbReference type="Pfam" id="PF03466">
    <property type="entry name" value="LysR_substrate"/>
    <property type="match status" value="1"/>
</dbReference>
<evidence type="ECO:0000256" key="1">
    <source>
        <dbReference type="ARBA" id="ARBA00009437"/>
    </source>
</evidence>
<reference evidence="6" key="1">
    <citation type="submission" date="2022-06" db="EMBL/GenBank/DDBJ databases">
        <title>Complete genome sequence and characterization of Cupriavidus gilardii QJ1 isolated from contaminating cells.</title>
        <authorList>
            <person name="Qi J."/>
        </authorList>
    </citation>
    <scope>NUCLEOTIDE SEQUENCE</scope>
    <source>
        <strain evidence="6">QJ1</strain>
    </source>
</reference>
<evidence type="ECO:0000256" key="4">
    <source>
        <dbReference type="ARBA" id="ARBA00023163"/>
    </source>
</evidence>
<keyword evidence="3" id="KW-0238">DNA-binding</keyword>
<dbReference type="InterPro" id="IPR005119">
    <property type="entry name" value="LysR_subst-bd"/>
</dbReference>
<dbReference type="SUPFAM" id="SSF46785">
    <property type="entry name" value="Winged helix' DNA-binding domain"/>
    <property type="match status" value="1"/>
</dbReference>
<keyword evidence="2" id="KW-0805">Transcription regulation</keyword>
<dbReference type="EMBL" id="CP098735">
    <property type="protein sequence ID" value="USE78282.1"/>
    <property type="molecule type" value="Genomic_DNA"/>
</dbReference>
<dbReference type="RefSeq" id="WP_252252322.1">
    <property type="nucleotide sequence ID" value="NZ_CP098735.1"/>
</dbReference>
<gene>
    <name evidence="6" type="ORF">NDR89_04450</name>
</gene>
<evidence type="ECO:0000256" key="3">
    <source>
        <dbReference type="ARBA" id="ARBA00023125"/>
    </source>
</evidence>
<sequence>MDHLTALRVFREVVERNSFAAAARRLCLSPAAVSKNIGELEAHLSTRLLHRTTRRLSLTEAGQQYYTQIARILDDLDEADGALGPMQGEPTGTLRVSAPMSLTLTQLADAIPQFLCRYPQLSLDLRLDDRRVDLVKEGFDVAIRGSDKLEDSSLVARKLMSMTHVLCGAPAYFSRHGVPDSPEALRQHECVQFSLSGHARLWSFRKAGGRGDAEGGVQVDVPIDGRYKVTSSLAVREALRAGFGISLIPLIYVREDIEAGRLVTVLNEWNAVETHVYAVYPSRRYLNSKVRAFVDFLIETLG</sequence>
<dbReference type="Gene3D" id="3.40.190.290">
    <property type="match status" value="1"/>
</dbReference>
<evidence type="ECO:0000259" key="5">
    <source>
        <dbReference type="PROSITE" id="PS50931"/>
    </source>
</evidence>
<dbReference type="InterPro" id="IPR036390">
    <property type="entry name" value="WH_DNA-bd_sf"/>
</dbReference>
<evidence type="ECO:0000313" key="7">
    <source>
        <dbReference type="Proteomes" id="UP001056648"/>
    </source>
</evidence>
<dbReference type="PROSITE" id="PS50931">
    <property type="entry name" value="HTH_LYSR"/>
    <property type="match status" value="1"/>
</dbReference>
<accession>A0ABY4VPQ2</accession>
<evidence type="ECO:0000313" key="6">
    <source>
        <dbReference type="EMBL" id="USE78282.1"/>
    </source>
</evidence>
<dbReference type="InterPro" id="IPR000847">
    <property type="entry name" value="LysR_HTH_N"/>
</dbReference>
<keyword evidence="4" id="KW-0804">Transcription</keyword>
<comment type="similarity">
    <text evidence="1">Belongs to the LysR transcriptional regulatory family.</text>
</comment>